<sequence length="670" mass="75503">MERQASGSDRLDAVIDLIGAHTTDIVPIDLHVDKLSYTVTDVPGSWWQKITNIQMPWEWMEKGKTTEVLKDVSFTAKSGQLMAVMGGSGSGKTSLLDVLACRTSSGVVTGDVYLNSVVRTKAILDSCAGYVRQDDRLIAFLTVRETLMFVAQLKLPRTFNRAMIRNRVDLVIAELGLTQAADTKVGNDSIRGLSGGERRRVSIGIQLLILPSVLFLDEPTSGLDSFTANSIIKTLSRLASKHRTIIMSIHQPRFDIFTTVDTMMLLSKGSIVFNGPAKEMVNYFTSLGYPCPEHMNPCDYYIDLTTVDNTSPEREDRSLAVVQRLHEAFKSKQEEHTVVDLNKQEAIDTDVLKGPARWSKVLFDTLQGKRVTEDDTLQNLIDAMERQRASPGLVIQFFILFRRFIRVTLDDYLALLTHVIQALLMSLLLGLAYISLKLDQVSIRDWFGVMFMMSVMYPYMVILGLIGTCHEERRFIYFELQDKLYHPAALYFAKVLSDVPFHLVYVLIYIIPLYFMAGLSMDAYTVCMFALFVGVSVFTSRCLAMMSAAILPTYQIASFFSQTLFSLFIMSAGFLINLRNIISETRWISDLSYLRWGFQALCLIEIKNLKFQCDEKSPSCVKDGNDALLTYALEGGELWQCALGLGGTMIFFLIVMFLGLRFVPQKPHNE</sequence>
<evidence type="ECO:0000256" key="3">
    <source>
        <dbReference type="ARBA" id="ARBA00022448"/>
    </source>
</evidence>
<dbReference type="InterPro" id="IPR013525">
    <property type="entry name" value="ABC2_TM"/>
</dbReference>
<dbReference type="InterPro" id="IPR027417">
    <property type="entry name" value="P-loop_NTPase"/>
</dbReference>
<keyword evidence="5" id="KW-0547">Nucleotide-binding</keyword>
<dbReference type="OMA" id="WLAWEDY"/>
<dbReference type="GO" id="GO:0140359">
    <property type="term" value="F:ABC-type transporter activity"/>
    <property type="evidence" value="ECO:0007669"/>
    <property type="project" value="InterPro"/>
</dbReference>
<keyword evidence="4 9" id="KW-0812">Transmembrane</keyword>
<feature type="transmembrane region" description="Helical" evidence="9">
    <location>
        <begin position="523"/>
        <end position="544"/>
    </location>
</feature>
<dbReference type="GO" id="GO:0033344">
    <property type="term" value="P:cholesterol efflux"/>
    <property type="evidence" value="ECO:0007669"/>
    <property type="project" value="TreeGrafter"/>
</dbReference>
<dbReference type="GO" id="GO:0120020">
    <property type="term" value="F:cholesterol transfer activity"/>
    <property type="evidence" value="ECO:0007669"/>
    <property type="project" value="TreeGrafter"/>
</dbReference>
<evidence type="ECO:0000259" key="10">
    <source>
        <dbReference type="PROSITE" id="PS50893"/>
    </source>
</evidence>
<dbReference type="SMART" id="SM00382">
    <property type="entry name" value="AAA"/>
    <property type="match status" value="1"/>
</dbReference>
<dbReference type="GeneID" id="106066987"/>
<feature type="transmembrane region" description="Helical" evidence="9">
    <location>
        <begin position="488"/>
        <end position="511"/>
    </location>
</feature>
<dbReference type="RefSeq" id="XP_055878298.1">
    <property type="nucleotide sequence ID" value="XM_056022323.1"/>
</dbReference>
<evidence type="ECO:0000256" key="4">
    <source>
        <dbReference type="ARBA" id="ARBA00022692"/>
    </source>
</evidence>
<keyword evidence="8 9" id="KW-0472">Membrane</keyword>
<evidence type="ECO:0000256" key="2">
    <source>
        <dbReference type="ARBA" id="ARBA00005814"/>
    </source>
</evidence>
<evidence type="ECO:0000256" key="6">
    <source>
        <dbReference type="ARBA" id="ARBA00022840"/>
    </source>
</evidence>
<dbReference type="Proteomes" id="UP001165740">
    <property type="component" value="Chromosome 3"/>
</dbReference>
<dbReference type="PROSITE" id="PS00211">
    <property type="entry name" value="ABC_TRANSPORTER_1"/>
    <property type="match status" value="1"/>
</dbReference>
<dbReference type="GO" id="GO:0005886">
    <property type="term" value="C:plasma membrane"/>
    <property type="evidence" value="ECO:0007669"/>
    <property type="project" value="TreeGrafter"/>
</dbReference>
<gene>
    <name evidence="12" type="primary">LOC106066987</name>
</gene>
<feature type="transmembrane region" description="Helical" evidence="9">
    <location>
        <begin position="642"/>
        <end position="663"/>
    </location>
</feature>
<organism evidence="11 12">
    <name type="scientific">Biomphalaria glabrata</name>
    <name type="common">Bloodfluke planorb</name>
    <name type="synonym">Freshwater snail</name>
    <dbReference type="NCBI Taxonomy" id="6526"/>
    <lineage>
        <taxon>Eukaryota</taxon>
        <taxon>Metazoa</taxon>
        <taxon>Spiralia</taxon>
        <taxon>Lophotrochozoa</taxon>
        <taxon>Mollusca</taxon>
        <taxon>Gastropoda</taxon>
        <taxon>Heterobranchia</taxon>
        <taxon>Euthyneura</taxon>
        <taxon>Panpulmonata</taxon>
        <taxon>Hygrophila</taxon>
        <taxon>Lymnaeoidea</taxon>
        <taxon>Planorbidae</taxon>
        <taxon>Biomphalaria</taxon>
    </lineage>
</organism>
<dbReference type="Gene3D" id="3.40.50.300">
    <property type="entry name" value="P-loop containing nucleotide triphosphate hydrolases"/>
    <property type="match status" value="1"/>
</dbReference>
<evidence type="ECO:0000256" key="9">
    <source>
        <dbReference type="SAM" id="Phobius"/>
    </source>
</evidence>
<dbReference type="AlphaFoldDB" id="A0A9W2ZTM7"/>
<reference evidence="12" key="1">
    <citation type="submission" date="2025-08" db="UniProtKB">
        <authorList>
            <consortium name="RefSeq"/>
        </authorList>
    </citation>
    <scope>IDENTIFICATION</scope>
</reference>
<keyword evidence="3" id="KW-0813">Transport</keyword>
<proteinExistence type="inferred from homology"/>
<evidence type="ECO:0000313" key="11">
    <source>
        <dbReference type="Proteomes" id="UP001165740"/>
    </source>
</evidence>
<dbReference type="GO" id="GO:0042632">
    <property type="term" value="P:cholesterol homeostasis"/>
    <property type="evidence" value="ECO:0007669"/>
    <property type="project" value="TreeGrafter"/>
</dbReference>
<comment type="similarity">
    <text evidence="2">Belongs to the ABC transporter superfamily. ABCG family. Eye pigment precursor importer (TC 3.A.1.204) subfamily.</text>
</comment>
<evidence type="ECO:0000256" key="1">
    <source>
        <dbReference type="ARBA" id="ARBA00004141"/>
    </source>
</evidence>
<comment type="subcellular location">
    <subcellularLocation>
        <location evidence="1">Membrane</location>
        <topology evidence="1">Multi-pass membrane protein</topology>
    </subcellularLocation>
</comment>
<dbReference type="Pfam" id="PF00005">
    <property type="entry name" value="ABC_tran"/>
    <property type="match status" value="1"/>
</dbReference>
<feature type="transmembrane region" description="Helical" evidence="9">
    <location>
        <begin position="556"/>
        <end position="576"/>
    </location>
</feature>
<dbReference type="OrthoDB" id="66620at2759"/>
<keyword evidence="6" id="KW-0067">ATP-binding</keyword>
<protein>
    <submittedName>
        <fullName evidence="12">ATP-binding cassette sub-family G member 8-like</fullName>
    </submittedName>
</protein>
<accession>A0A9W2ZTM7</accession>
<keyword evidence="7 9" id="KW-1133">Transmembrane helix</keyword>
<feature type="domain" description="ABC transporter" evidence="10">
    <location>
        <begin position="48"/>
        <end position="293"/>
    </location>
</feature>
<dbReference type="InterPro" id="IPR050352">
    <property type="entry name" value="ABCG_transporters"/>
</dbReference>
<dbReference type="GO" id="GO:0016887">
    <property type="term" value="F:ATP hydrolysis activity"/>
    <property type="evidence" value="ECO:0007669"/>
    <property type="project" value="InterPro"/>
</dbReference>
<dbReference type="PANTHER" id="PTHR48041:SF71">
    <property type="entry name" value="ATP-BINDING CASSETTE SUB-FAMILY G MEMBER 8"/>
    <property type="match status" value="1"/>
</dbReference>
<evidence type="ECO:0000256" key="5">
    <source>
        <dbReference type="ARBA" id="ARBA00022741"/>
    </source>
</evidence>
<dbReference type="GO" id="GO:0005524">
    <property type="term" value="F:ATP binding"/>
    <property type="evidence" value="ECO:0007669"/>
    <property type="project" value="UniProtKB-KW"/>
</dbReference>
<evidence type="ECO:0000313" key="12">
    <source>
        <dbReference type="RefSeq" id="XP_055878298.1"/>
    </source>
</evidence>
<name>A0A9W2ZTM7_BIOGL</name>
<dbReference type="PANTHER" id="PTHR48041">
    <property type="entry name" value="ABC TRANSPORTER G FAMILY MEMBER 28"/>
    <property type="match status" value="1"/>
</dbReference>
<evidence type="ECO:0000256" key="7">
    <source>
        <dbReference type="ARBA" id="ARBA00022989"/>
    </source>
</evidence>
<dbReference type="InterPro" id="IPR003593">
    <property type="entry name" value="AAA+_ATPase"/>
</dbReference>
<evidence type="ECO:0000256" key="8">
    <source>
        <dbReference type="ARBA" id="ARBA00023136"/>
    </source>
</evidence>
<dbReference type="GO" id="GO:0043235">
    <property type="term" value="C:receptor complex"/>
    <property type="evidence" value="ECO:0007669"/>
    <property type="project" value="TreeGrafter"/>
</dbReference>
<dbReference type="SUPFAM" id="SSF52540">
    <property type="entry name" value="P-loop containing nucleoside triphosphate hydrolases"/>
    <property type="match status" value="1"/>
</dbReference>
<dbReference type="Pfam" id="PF01061">
    <property type="entry name" value="ABC2_membrane"/>
    <property type="match status" value="1"/>
</dbReference>
<dbReference type="InterPro" id="IPR003439">
    <property type="entry name" value="ABC_transporter-like_ATP-bd"/>
</dbReference>
<feature type="transmembrane region" description="Helical" evidence="9">
    <location>
        <begin position="446"/>
        <end position="467"/>
    </location>
</feature>
<feature type="transmembrane region" description="Helical" evidence="9">
    <location>
        <begin position="412"/>
        <end position="434"/>
    </location>
</feature>
<dbReference type="PROSITE" id="PS50893">
    <property type="entry name" value="ABC_TRANSPORTER_2"/>
    <property type="match status" value="1"/>
</dbReference>
<keyword evidence="11" id="KW-1185">Reference proteome</keyword>
<dbReference type="InterPro" id="IPR017871">
    <property type="entry name" value="ABC_transporter-like_CS"/>
</dbReference>